<dbReference type="AlphaFoldDB" id="A0A3Q8U018"/>
<dbReference type="Proteomes" id="UP000268230">
    <property type="component" value="Chromosome"/>
</dbReference>
<dbReference type="EMBL" id="CP034338">
    <property type="protein sequence ID" value="AZL67508.1"/>
    <property type="molecule type" value="Genomic_DNA"/>
</dbReference>
<dbReference type="OrthoDB" id="6971754at2"/>
<dbReference type="KEGG" id="pory:EJA05_07015"/>
<name>A0A3Q8U018_9PSED</name>
<reference evidence="1 2" key="1">
    <citation type="submission" date="2018-12" db="EMBL/GenBank/DDBJ databases">
        <authorList>
            <person name="Li S."/>
            <person name="Yang R."/>
            <person name="Chen G."/>
            <person name="Zou L."/>
            <person name="Zhang C."/>
            <person name="Chen Y."/>
            <person name="Liu Z."/>
            <person name="Li Y."/>
            <person name="Yan Y."/>
            <person name="Huang M."/>
            <person name="Chen T."/>
        </authorList>
    </citation>
    <scope>NUCLEOTIDE SEQUENCE [LARGE SCALE GENOMIC DNA]</scope>
    <source>
        <strain evidence="1 2">1257</strain>
    </source>
</reference>
<protein>
    <submittedName>
        <fullName evidence="1">Uncharacterized protein</fullName>
    </submittedName>
</protein>
<evidence type="ECO:0000313" key="1">
    <source>
        <dbReference type="EMBL" id="AZL67508.1"/>
    </source>
</evidence>
<organism evidence="1 2">
    <name type="scientific">Pseudomonas entomophila</name>
    <dbReference type="NCBI Taxonomy" id="312306"/>
    <lineage>
        <taxon>Bacteria</taxon>
        <taxon>Pseudomonadati</taxon>
        <taxon>Pseudomonadota</taxon>
        <taxon>Gammaproteobacteria</taxon>
        <taxon>Pseudomonadales</taxon>
        <taxon>Pseudomonadaceae</taxon>
        <taxon>Pseudomonas</taxon>
    </lineage>
</organism>
<sequence length="205" mass="22908">MFKIVYCMAQFAEFKKLASERIQSIPANDRDSFALVTAMNGSAKIGFDSCAELKDVLRSFIDICYCADQSGRLYLPGEYHGGGMPMFIFKDRGGRFKAMVDEHNEYLVALKRYNFLAKYKDIESPSATNLSVFLEDSSSCIGRDLYGDFIGSCEFVCVANIAGEYGWGAFTAFADDIDVLINTLIRISDRSPVVRLKAVSDIPQW</sequence>
<accession>A0A3Q8U018</accession>
<gene>
    <name evidence="1" type="ORF">EJA05_07015</name>
</gene>
<proteinExistence type="predicted"/>
<evidence type="ECO:0000313" key="2">
    <source>
        <dbReference type="Proteomes" id="UP000268230"/>
    </source>
</evidence>